<keyword evidence="3" id="KW-1185">Reference proteome</keyword>
<protein>
    <submittedName>
        <fullName evidence="4">RunxI domain-containing protein</fullName>
    </submittedName>
</protein>
<dbReference type="EMBL" id="UZAN01047660">
    <property type="protein sequence ID" value="VDP85643.1"/>
    <property type="molecule type" value="Genomic_DNA"/>
</dbReference>
<dbReference type="WBParaSite" id="ECPE_0000962601-mRNA-1">
    <property type="protein sequence ID" value="ECPE_0000962601-mRNA-1"/>
    <property type="gene ID" value="ECPE_0000962601"/>
</dbReference>
<evidence type="ECO:0000313" key="3">
    <source>
        <dbReference type="Proteomes" id="UP000272942"/>
    </source>
</evidence>
<dbReference type="Proteomes" id="UP000272942">
    <property type="component" value="Unassembled WGS sequence"/>
</dbReference>
<evidence type="ECO:0000256" key="1">
    <source>
        <dbReference type="SAM" id="MobiDB-lite"/>
    </source>
</evidence>
<proteinExistence type="predicted"/>
<dbReference type="OrthoDB" id="3214149at2759"/>
<gene>
    <name evidence="2" type="ORF">ECPE_LOCUS9596</name>
</gene>
<feature type="compositionally biased region" description="Gly residues" evidence="1">
    <location>
        <begin position="103"/>
        <end position="119"/>
    </location>
</feature>
<dbReference type="AlphaFoldDB" id="A0A183ARL1"/>
<sequence>MVAAAAFNAVRRWFTNSSMTNVPDPSMIPSYWSSTLTTPVSGFGTSGSSSGGVNPLQQPNSFYRLPFPPHSSQPYHSGPPTNYMPTGVPFRGHHSSGYVPNSGSGGGGGGAGGSAGVGLTGPLLRGGKKRSHSQSSVNDLFDISSLTRSSQGSLNVMQAMRVSRSMVSSSGGSYGHLSAG</sequence>
<reference evidence="2 3" key="2">
    <citation type="submission" date="2018-11" db="EMBL/GenBank/DDBJ databases">
        <authorList>
            <consortium name="Pathogen Informatics"/>
        </authorList>
    </citation>
    <scope>NUCLEOTIDE SEQUENCE [LARGE SCALE GENOMIC DNA]</scope>
    <source>
        <strain evidence="2 3">Egypt</strain>
    </source>
</reference>
<reference evidence="4" key="1">
    <citation type="submission" date="2016-06" db="UniProtKB">
        <authorList>
            <consortium name="WormBaseParasite"/>
        </authorList>
    </citation>
    <scope>IDENTIFICATION</scope>
</reference>
<feature type="region of interest" description="Disordered" evidence="1">
    <location>
        <begin position="89"/>
        <end position="136"/>
    </location>
</feature>
<organism evidence="4">
    <name type="scientific">Echinostoma caproni</name>
    <dbReference type="NCBI Taxonomy" id="27848"/>
    <lineage>
        <taxon>Eukaryota</taxon>
        <taxon>Metazoa</taxon>
        <taxon>Spiralia</taxon>
        <taxon>Lophotrochozoa</taxon>
        <taxon>Platyhelminthes</taxon>
        <taxon>Trematoda</taxon>
        <taxon>Digenea</taxon>
        <taxon>Plagiorchiida</taxon>
        <taxon>Echinostomata</taxon>
        <taxon>Echinostomatoidea</taxon>
        <taxon>Echinostomatidae</taxon>
        <taxon>Echinostoma</taxon>
    </lineage>
</organism>
<evidence type="ECO:0000313" key="2">
    <source>
        <dbReference type="EMBL" id="VDP85643.1"/>
    </source>
</evidence>
<name>A0A183ARL1_9TREM</name>
<evidence type="ECO:0000313" key="4">
    <source>
        <dbReference type="WBParaSite" id="ECPE_0000962601-mRNA-1"/>
    </source>
</evidence>
<accession>A0A183ARL1</accession>